<dbReference type="AlphaFoldDB" id="A0A549SGF1"/>
<dbReference type="EMBL" id="VJMF01000079">
    <property type="protein sequence ID" value="TRL28703.1"/>
    <property type="molecule type" value="Genomic_DNA"/>
</dbReference>
<name>A0A549SGF1_METSR</name>
<evidence type="ECO:0000256" key="2">
    <source>
        <dbReference type="PROSITE-ProRule" id="PRU00252"/>
    </source>
</evidence>
<dbReference type="SUPFAM" id="SSF50249">
    <property type="entry name" value="Nucleic acid-binding proteins"/>
    <property type="match status" value="1"/>
</dbReference>
<gene>
    <name evidence="4" type="ORF">FM996_18195</name>
</gene>
<sequence>MKNIAEFQLIGRVGVVKKVGSTTHVTIASNYSYKDEGGEWRDDAHWNEVVVFSTTTVRYIEKYIGKGDLVHARGRVRQNSYERDDGERVFTVDLICNDFSRLAQAADNRDGEHRDPDARDDSFGRRQRTASAAPDDAIPY</sequence>
<evidence type="ECO:0000256" key="1">
    <source>
        <dbReference type="ARBA" id="ARBA00023125"/>
    </source>
</evidence>
<dbReference type="Proteomes" id="UP000316781">
    <property type="component" value="Unassembled WGS sequence"/>
</dbReference>
<dbReference type="Pfam" id="PF00436">
    <property type="entry name" value="SSB"/>
    <property type="match status" value="1"/>
</dbReference>
<keyword evidence="1 2" id="KW-0238">DNA-binding</keyword>
<dbReference type="CDD" id="cd04496">
    <property type="entry name" value="SSB_OBF"/>
    <property type="match status" value="1"/>
</dbReference>
<organism evidence="4 5">
    <name type="scientific">Methylosinus sporium</name>
    <dbReference type="NCBI Taxonomy" id="428"/>
    <lineage>
        <taxon>Bacteria</taxon>
        <taxon>Pseudomonadati</taxon>
        <taxon>Pseudomonadota</taxon>
        <taxon>Alphaproteobacteria</taxon>
        <taxon>Hyphomicrobiales</taxon>
        <taxon>Methylocystaceae</taxon>
        <taxon>Methylosinus</taxon>
    </lineage>
</organism>
<dbReference type="RefSeq" id="WP_142864203.1">
    <property type="nucleotide sequence ID" value="NZ_VJMF01000079.1"/>
</dbReference>
<proteinExistence type="predicted"/>
<dbReference type="GO" id="GO:0003697">
    <property type="term" value="F:single-stranded DNA binding"/>
    <property type="evidence" value="ECO:0007669"/>
    <property type="project" value="InterPro"/>
</dbReference>
<dbReference type="InterPro" id="IPR012340">
    <property type="entry name" value="NA-bd_OB-fold"/>
</dbReference>
<protein>
    <submittedName>
        <fullName evidence="4">Single-stranded DNA-binding protein</fullName>
    </submittedName>
</protein>
<evidence type="ECO:0000313" key="4">
    <source>
        <dbReference type="EMBL" id="TRL28703.1"/>
    </source>
</evidence>
<dbReference type="Gene3D" id="2.40.50.140">
    <property type="entry name" value="Nucleic acid-binding proteins"/>
    <property type="match status" value="1"/>
</dbReference>
<evidence type="ECO:0000313" key="5">
    <source>
        <dbReference type="Proteomes" id="UP000316781"/>
    </source>
</evidence>
<dbReference type="InterPro" id="IPR000424">
    <property type="entry name" value="Primosome_PriB/ssb"/>
</dbReference>
<accession>A0A549SGF1</accession>
<feature type="region of interest" description="Disordered" evidence="3">
    <location>
        <begin position="105"/>
        <end position="140"/>
    </location>
</feature>
<evidence type="ECO:0000256" key="3">
    <source>
        <dbReference type="SAM" id="MobiDB-lite"/>
    </source>
</evidence>
<dbReference type="PROSITE" id="PS50935">
    <property type="entry name" value="SSB"/>
    <property type="match status" value="1"/>
</dbReference>
<reference evidence="4 5" key="1">
    <citation type="submission" date="2019-07" db="EMBL/GenBank/DDBJ databases">
        <title>Ln-dependent methylotrophs.</title>
        <authorList>
            <person name="Tani A."/>
        </authorList>
    </citation>
    <scope>NUCLEOTIDE SEQUENCE [LARGE SCALE GENOMIC DNA]</scope>
    <source>
        <strain evidence="4 5">SM89A</strain>
    </source>
</reference>
<feature type="compositionally biased region" description="Basic and acidic residues" evidence="3">
    <location>
        <begin position="107"/>
        <end position="124"/>
    </location>
</feature>
<comment type="caution">
    <text evidence="4">The sequence shown here is derived from an EMBL/GenBank/DDBJ whole genome shotgun (WGS) entry which is preliminary data.</text>
</comment>